<proteinExistence type="predicted"/>
<keyword evidence="3" id="KW-1185">Reference proteome</keyword>
<feature type="region of interest" description="Disordered" evidence="1">
    <location>
        <begin position="50"/>
        <end position="73"/>
    </location>
</feature>
<name>A0A7X0DBD3_9HYPH</name>
<evidence type="ECO:0000313" key="2">
    <source>
        <dbReference type="EMBL" id="MBB6178683.1"/>
    </source>
</evidence>
<dbReference type="AlphaFoldDB" id="A0A7X0DBD3"/>
<comment type="caution">
    <text evidence="2">The sequence shown here is derived from an EMBL/GenBank/DDBJ whole genome shotgun (WGS) entry which is preliminary data.</text>
</comment>
<accession>A0A7X0DBD3</accession>
<reference evidence="2 3" key="1">
    <citation type="submission" date="2020-08" db="EMBL/GenBank/DDBJ databases">
        <title>Genomic Encyclopedia of Type Strains, Phase IV (KMG-IV): sequencing the most valuable type-strain genomes for metagenomic binning, comparative biology and taxonomic classification.</title>
        <authorList>
            <person name="Goeker M."/>
        </authorList>
    </citation>
    <scope>NUCLEOTIDE SEQUENCE [LARGE SCALE GENOMIC DNA]</scope>
    <source>
        <strain evidence="2 3">DSM 102134</strain>
    </source>
</reference>
<gene>
    <name evidence="2" type="ORF">HNQ75_000626</name>
</gene>
<evidence type="ECO:0000256" key="1">
    <source>
        <dbReference type="SAM" id="MobiDB-lite"/>
    </source>
</evidence>
<sequence length="73" mass="8073">MLPKPQTNAQCSAGDLTSGVRACADRWLQERVIFRQIALTQGNNLSNTSAHDDFERTYRGGNAHGQDGVTIRR</sequence>
<organism evidence="2 3">
    <name type="scientific">Pseudorhizobium flavum</name>
    <dbReference type="NCBI Taxonomy" id="1335061"/>
    <lineage>
        <taxon>Bacteria</taxon>
        <taxon>Pseudomonadati</taxon>
        <taxon>Pseudomonadota</taxon>
        <taxon>Alphaproteobacteria</taxon>
        <taxon>Hyphomicrobiales</taxon>
        <taxon>Rhizobiaceae</taxon>
        <taxon>Rhizobium/Agrobacterium group</taxon>
        <taxon>Pseudorhizobium</taxon>
    </lineage>
</organism>
<evidence type="ECO:0000313" key="3">
    <source>
        <dbReference type="Proteomes" id="UP000535501"/>
    </source>
</evidence>
<dbReference type="EMBL" id="JACHEJ010000001">
    <property type="protein sequence ID" value="MBB6178683.1"/>
    <property type="molecule type" value="Genomic_DNA"/>
</dbReference>
<protein>
    <submittedName>
        <fullName evidence="2">Uncharacterized protein</fullName>
    </submittedName>
</protein>
<dbReference type="Proteomes" id="UP000535501">
    <property type="component" value="Unassembled WGS sequence"/>
</dbReference>